<accession>A0A2U8GHW4</accession>
<keyword evidence="1" id="KW-0934">Plastid</keyword>
<reference evidence="1" key="1">
    <citation type="journal article" date="2018" name="Am. J. Bot.">
        <title>Organellar phylogenomics inform systematics in the green algal family Hydrodictyaceae (Chlorophyceae) and provide clues to the complex evolutionary history of plastid genomes in the green algal tree of life.</title>
        <authorList>
            <person name="McManus H.A."/>
            <person name="Fucikova K."/>
            <person name="Lewis P.O."/>
            <person name="Lewis L.A."/>
            <person name="Karol K.G."/>
        </authorList>
    </citation>
    <scope>NUCLEOTIDE SEQUENCE</scope>
</reference>
<dbReference type="EMBL" id="MF276978">
    <property type="protein sequence ID" value="AWI68264.1"/>
    <property type="molecule type" value="Genomic_DNA"/>
</dbReference>
<proteinExistence type="predicted"/>
<sequence length="111" mass="12892">MFIVFIFAIFALFRIKYYSFAACSFGSLPQSGSALWRSQLCDQSKEDYCQSLKFLSISPLPWLCRRLTIIFDHFQFFAFGSLHAVTRSRTCLFSYLLLRTRCACATEAKRL</sequence>
<dbReference type="AlphaFoldDB" id="A0A2U8GHW4"/>
<organism evidence="1">
    <name type="scientific">Pediastrum angulosum</name>
    <dbReference type="NCBI Taxonomy" id="271408"/>
    <lineage>
        <taxon>Eukaryota</taxon>
        <taxon>Viridiplantae</taxon>
        <taxon>Chlorophyta</taxon>
        <taxon>core chlorophytes</taxon>
        <taxon>Chlorophyceae</taxon>
        <taxon>CS clade</taxon>
        <taxon>Sphaeropleales</taxon>
        <taxon>Hydrodictyaceae</taxon>
        <taxon>Pediastrum</taxon>
    </lineage>
</organism>
<name>A0A2U8GHW4_9CHLO</name>
<evidence type="ECO:0000313" key="1">
    <source>
        <dbReference type="EMBL" id="AWI68264.1"/>
    </source>
</evidence>
<protein>
    <submittedName>
        <fullName evidence="1">Uncharacterized protein</fullName>
    </submittedName>
</protein>
<geneLocation type="chloroplast" evidence="1"/>
<keyword evidence="1" id="KW-0150">Chloroplast</keyword>